<evidence type="ECO:0000313" key="4">
    <source>
        <dbReference type="Proteomes" id="UP001064971"/>
    </source>
</evidence>
<dbReference type="RefSeq" id="WP_264777205.1">
    <property type="nucleotide sequence ID" value="NZ_AP026560.1"/>
</dbReference>
<name>A0ABM8ACC0_9DEIO</name>
<evidence type="ECO:0000259" key="2">
    <source>
        <dbReference type="Pfam" id="PF12728"/>
    </source>
</evidence>
<evidence type="ECO:0000256" key="1">
    <source>
        <dbReference type="SAM" id="MobiDB-lite"/>
    </source>
</evidence>
<dbReference type="InterPro" id="IPR041657">
    <property type="entry name" value="HTH_17"/>
</dbReference>
<feature type="region of interest" description="Disordered" evidence="1">
    <location>
        <begin position="98"/>
        <end position="137"/>
    </location>
</feature>
<keyword evidence="4" id="KW-1185">Reference proteome</keyword>
<dbReference type="NCBIfam" id="TIGR01764">
    <property type="entry name" value="excise"/>
    <property type="match status" value="1"/>
</dbReference>
<dbReference type="Proteomes" id="UP001064971">
    <property type="component" value="Chromosome"/>
</dbReference>
<dbReference type="Pfam" id="PF12728">
    <property type="entry name" value="HTH_17"/>
    <property type="match status" value="1"/>
</dbReference>
<sequence>MTDKGQDMFTVPQVARLLHISDDTVRRQIREGDLEAIRIGTTPKGRPRYRILSTVVEQKLKQSTLSQSSALDRLREAFAPLTDEQKEELIERAIQWARAQTPDEPDDTPRLPEQTREEIARRLNPRAKKLLGQLRDE</sequence>
<accession>A0ABM8ACC0</accession>
<gene>
    <name evidence="3" type="ORF">DAETH_14090</name>
</gene>
<proteinExistence type="predicted"/>
<protein>
    <recommendedName>
        <fullName evidence="2">Helix-turn-helix domain-containing protein</fullName>
    </recommendedName>
</protein>
<feature type="domain" description="Helix-turn-helix" evidence="2">
    <location>
        <begin position="8"/>
        <end position="53"/>
    </location>
</feature>
<dbReference type="EMBL" id="AP026560">
    <property type="protein sequence ID" value="BDP41440.1"/>
    <property type="molecule type" value="Genomic_DNA"/>
</dbReference>
<feature type="compositionally biased region" description="Basic and acidic residues" evidence="1">
    <location>
        <begin position="107"/>
        <end position="121"/>
    </location>
</feature>
<reference evidence="3" key="1">
    <citation type="submission" date="2022-07" db="EMBL/GenBank/DDBJ databases">
        <title>Complete Genome Sequence of the Radioresistant Bacterium Deinococcus aetherius ST0316, Isolated from the Air Dust collected in Lower Stratosphere above Japan.</title>
        <authorList>
            <person name="Satoh K."/>
            <person name="Hagiwara K."/>
            <person name="Katsumata K."/>
            <person name="Kubo A."/>
            <person name="Yokobori S."/>
            <person name="Yamagishi A."/>
            <person name="Oono Y."/>
            <person name="Narumi I."/>
        </authorList>
    </citation>
    <scope>NUCLEOTIDE SEQUENCE</scope>
    <source>
        <strain evidence="3">ST0316</strain>
    </source>
</reference>
<dbReference type="InterPro" id="IPR010093">
    <property type="entry name" value="SinI_DNA-bd"/>
</dbReference>
<organism evidence="3 4">
    <name type="scientific">Deinococcus aetherius</name>
    <dbReference type="NCBI Taxonomy" id="200252"/>
    <lineage>
        <taxon>Bacteria</taxon>
        <taxon>Thermotogati</taxon>
        <taxon>Deinococcota</taxon>
        <taxon>Deinococci</taxon>
        <taxon>Deinococcales</taxon>
        <taxon>Deinococcaceae</taxon>
        <taxon>Deinococcus</taxon>
    </lineage>
</organism>
<evidence type="ECO:0000313" key="3">
    <source>
        <dbReference type="EMBL" id="BDP41440.1"/>
    </source>
</evidence>